<dbReference type="NCBIfam" id="TIGR02591">
    <property type="entry name" value="cas_Csh1"/>
    <property type="match status" value="1"/>
</dbReference>
<reference evidence="2" key="1">
    <citation type="journal article" date="2015" name="Proc. Natl. Acad. Sci. U.S.A.">
        <title>Networks of energetic and metabolic interactions define dynamics in microbial communities.</title>
        <authorList>
            <person name="Embree M."/>
            <person name="Liu J.K."/>
            <person name="Al-Bassam M.M."/>
            <person name="Zengler K."/>
        </authorList>
    </citation>
    <scope>NUCLEOTIDE SEQUENCE</scope>
</reference>
<accession>A0A0W8F5M7</accession>
<keyword evidence="1" id="KW-0175">Coiled coil</keyword>
<gene>
    <name evidence="2" type="ORF">ASZ90_014168</name>
</gene>
<comment type="caution">
    <text evidence="2">The sequence shown here is derived from an EMBL/GenBank/DDBJ whole genome shotgun (WGS) entry which is preliminary data.</text>
</comment>
<dbReference type="NCBIfam" id="TIGR02556">
    <property type="entry name" value="cas_TM1802"/>
    <property type="match status" value="1"/>
</dbReference>
<proteinExistence type="predicted"/>
<feature type="coiled-coil region" evidence="1">
    <location>
        <begin position="106"/>
        <end position="133"/>
    </location>
</feature>
<name>A0A0W8F5M7_9ZZZZ</name>
<sequence length="627" mass="73128">MIDAVSRIGNYIQMTYGGDNLLSTFIENPNSNGKYKFVLIVILKETEGNYLFSHIAFDEFSDYPRYLYKKGPSNGTDATPTSKVAGDIGKTFQNRFLKWFQNYETYDISKEEKESLKKMNMALRDQKETILAELNEKFSQKRSDEYAIITLGIERGGNIRYLGDLQAFKNILLRKGKDKYYLKKSRGESLGKDSACSVCRGTKDEVYGFAIPWTFHTFDKPGFIAGGFKVNESWKNTPVCFDCATHLEVGKKYIEENLDFGFYGFRYLLVPKLAFGRDDNETLKEVLGILGNKDQKRNLKINREVKNRITSDEEEVLEFVKDQKDFFSNSLIFYKKEQSSYRILLLIDGILPSRLKALFDAKEEVDERFKIYNDSILSEDQREKNYLEFNFGVLRRFFPSESKNRTFDKIFLEVVDKIFVGDQISYYLLMGFIMSKVREAFIKGYPTNITTLNGFLLLHYIEELNLFKANKVEMKDMNEQGNGVLRIEELESLPLEQRVERFFEANKSFFNTDAKKATFLEGALTQMLLNIQWNDKKATPFRSKLHGLKMNEALIKRLLPEIQNKLEEYGKNYYKDLESLIANHFVLAGVNWKEVDDELSFYFVLGMDMHKLFRNAKEEEQKIEKEA</sequence>
<evidence type="ECO:0000256" key="1">
    <source>
        <dbReference type="SAM" id="Coils"/>
    </source>
</evidence>
<dbReference type="EMBL" id="LNQE01001511">
    <property type="protein sequence ID" value="KUG16187.1"/>
    <property type="molecule type" value="Genomic_DNA"/>
</dbReference>
<protein>
    <submittedName>
        <fullName evidence="2">Crispr-associated protein, csh1 family</fullName>
    </submittedName>
</protein>
<organism evidence="2">
    <name type="scientific">hydrocarbon metagenome</name>
    <dbReference type="NCBI Taxonomy" id="938273"/>
    <lineage>
        <taxon>unclassified sequences</taxon>
        <taxon>metagenomes</taxon>
        <taxon>ecological metagenomes</taxon>
    </lineage>
</organism>
<evidence type="ECO:0000313" key="2">
    <source>
        <dbReference type="EMBL" id="KUG16187.1"/>
    </source>
</evidence>
<dbReference type="Pfam" id="PF09484">
    <property type="entry name" value="Cas_TM1802"/>
    <property type="match status" value="1"/>
</dbReference>
<dbReference type="AlphaFoldDB" id="A0A0W8F5M7"/>
<dbReference type="InterPro" id="IPR013420">
    <property type="entry name" value="CRISPR-assoc_prot_Cas8b/Csh1_C"/>
</dbReference>
<dbReference type="InterPro" id="IPR013389">
    <property type="entry name" value="CRISPR-assoc_prot_Cas8b"/>
</dbReference>